<dbReference type="Pfam" id="PF01112">
    <property type="entry name" value="Asparaginase_2"/>
    <property type="match status" value="1"/>
</dbReference>
<feature type="active site" description="Nucleophile" evidence="8">
    <location>
        <position position="173"/>
    </location>
</feature>
<name>A0A7C4FC85_9CREN</name>
<evidence type="ECO:0000256" key="3">
    <source>
        <dbReference type="ARBA" id="ARBA00022801"/>
    </source>
</evidence>
<dbReference type="CDD" id="cd14950">
    <property type="entry name" value="Asparaginase_2_like_2"/>
    <property type="match status" value="1"/>
</dbReference>
<dbReference type="EC" id="3.5.1.1" evidence="1"/>
<accession>A0A7C4FC85</accession>
<evidence type="ECO:0000256" key="6">
    <source>
        <dbReference type="ARBA" id="ARBA00044776"/>
    </source>
</evidence>
<dbReference type="InterPro" id="IPR000246">
    <property type="entry name" value="Peptidase_T2"/>
</dbReference>
<dbReference type="GO" id="GO:0004067">
    <property type="term" value="F:asparaginase activity"/>
    <property type="evidence" value="ECO:0007669"/>
    <property type="project" value="UniProtKB-EC"/>
</dbReference>
<dbReference type="InterPro" id="IPR029055">
    <property type="entry name" value="Ntn_hydrolases_N"/>
</dbReference>
<protein>
    <recommendedName>
        <fullName evidence="6">Plant-type L-asparaginase</fullName>
        <ecNumber evidence="1">3.5.1.1</ecNumber>
    </recommendedName>
    <alternativeName>
        <fullName evidence="5">L-asparagine amidohydrolase</fullName>
    </alternativeName>
</protein>
<comment type="catalytic activity">
    <reaction evidence="7">
        <text>L-asparagine + H2O = L-aspartate + NH4(+)</text>
        <dbReference type="Rhea" id="RHEA:21016"/>
        <dbReference type="ChEBI" id="CHEBI:15377"/>
        <dbReference type="ChEBI" id="CHEBI:28938"/>
        <dbReference type="ChEBI" id="CHEBI:29991"/>
        <dbReference type="ChEBI" id="CHEBI:58048"/>
        <dbReference type="EC" id="3.5.1.1"/>
    </reaction>
</comment>
<keyword evidence="4" id="KW-0068">Autocatalytic cleavage</keyword>
<dbReference type="GO" id="GO:0005737">
    <property type="term" value="C:cytoplasm"/>
    <property type="evidence" value="ECO:0007669"/>
    <property type="project" value="TreeGrafter"/>
</dbReference>
<organism evidence="11">
    <name type="scientific">Ignisphaera aggregans</name>
    <dbReference type="NCBI Taxonomy" id="334771"/>
    <lineage>
        <taxon>Archaea</taxon>
        <taxon>Thermoproteota</taxon>
        <taxon>Thermoprotei</taxon>
        <taxon>Desulfurococcales</taxon>
        <taxon>Desulfurococcaceae</taxon>
        <taxon>Ignisphaera</taxon>
    </lineage>
</organism>
<dbReference type="PANTHER" id="PTHR10188">
    <property type="entry name" value="L-ASPARAGINASE"/>
    <property type="match status" value="1"/>
</dbReference>
<dbReference type="EMBL" id="DTFF01000064">
    <property type="protein sequence ID" value="HGI88322.1"/>
    <property type="molecule type" value="Genomic_DNA"/>
</dbReference>
<dbReference type="FunFam" id="3.60.20.30:FF:000001">
    <property type="entry name" value="Isoaspartyl peptidase/L-asparaginase"/>
    <property type="match status" value="1"/>
</dbReference>
<dbReference type="PANTHER" id="PTHR10188:SF6">
    <property type="entry name" value="N(4)-(BETA-N-ACETYLGLUCOSAMINYL)-L-ASPARAGINASE"/>
    <property type="match status" value="1"/>
</dbReference>
<evidence type="ECO:0000256" key="9">
    <source>
        <dbReference type="PIRSR" id="PIRSR600246-2"/>
    </source>
</evidence>
<feature type="binding site" evidence="9">
    <location>
        <begin position="201"/>
        <end position="204"/>
    </location>
    <ligand>
        <name>substrate</name>
    </ligand>
</feature>
<evidence type="ECO:0000256" key="10">
    <source>
        <dbReference type="PIRSR" id="PIRSR600246-3"/>
    </source>
</evidence>
<keyword evidence="2" id="KW-0645">Protease</keyword>
<evidence type="ECO:0000313" key="11">
    <source>
        <dbReference type="EMBL" id="HGI88322.1"/>
    </source>
</evidence>
<evidence type="ECO:0000256" key="7">
    <source>
        <dbReference type="ARBA" id="ARBA00049366"/>
    </source>
</evidence>
<reference evidence="11" key="1">
    <citation type="journal article" date="2020" name="mSystems">
        <title>Genome- and Community-Level Interaction Insights into Carbon Utilization and Element Cycling Functions of Hydrothermarchaeota in Hydrothermal Sediment.</title>
        <authorList>
            <person name="Zhou Z."/>
            <person name="Liu Y."/>
            <person name="Xu W."/>
            <person name="Pan J."/>
            <person name="Luo Z.H."/>
            <person name="Li M."/>
        </authorList>
    </citation>
    <scope>NUCLEOTIDE SEQUENCE [LARGE SCALE GENOMIC DNA]</scope>
    <source>
        <strain evidence="11">SpSt-732</strain>
    </source>
</reference>
<dbReference type="Gene3D" id="3.60.20.30">
    <property type="entry name" value="(Glycosyl)asparaginase"/>
    <property type="match status" value="1"/>
</dbReference>
<keyword evidence="3" id="KW-0378">Hydrolase</keyword>
<evidence type="ECO:0000256" key="8">
    <source>
        <dbReference type="PIRSR" id="PIRSR600246-1"/>
    </source>
</evidence>
<proteinExistence type="predicted"/>
<comment type="caution">
    <text evidence="11">The sequence shown here is derived from an EMBL/GenBank/DDBJ whole genome shotgun (WGS) entry which is preliminary data.</text>
</comment>
<feature type="site" description="Cleavage; by autolysis" evidence="10">
    <location>
        <begin position="172"/>
        <end position="173"/>
    </location>
</feature>
<evidence type="ECO:0000256" key="5">
    <source>
        <dbReference type="ARBA" id="ARBA00030414"/>
    </source>
</evidence>
<dbReference type="GO" id="GO:0006508">
    <property type="term" value="P:proteolysis"/>
    <property type="evidence" value="ECO:0007669"/>
    <property type="project" value="UniProtKB-KW"/>
</dbReference>
<sequence>MRAVLAVHGGAGKWVTDGETHRNVRRALEDALLEGFKAYHSGSSLDMVVAAIEVLEDSGVFNAGVGSTVDASGSISMDAGLAHRGRAGAVTCVRYPKNPIKLARFILEKTDHVIVAGVAADVLARKIGLEPHPGPSQRVLELYNNFIVRLKRGESVESPFKRSLETWLSMGDTVGAVAIDRSGTLAAGASTGGVFLKMPGRVGDSPILGAGFYANECGAAVATGIGEYILLTHATLKIVEAMCSDIAPEKAVEKILSIITSRFGSNTAGFIALDRLGRVAGLYNTRAMPWGYISDEGTIRVLGI</sequence>
<evidence type="ECO:0000256" key="2">
    <source>
        <dbReference type="ARBA" id="ARBA00022670"/>
    </source>
</evidence>
<dbReference type="AlphaFoldDB" id="A0A7C4FC85"/>
<dbReference type="SUPFAM" id="SSF56235">
    <property type="entry name" value="N-terminal nucleophile aminohydrolases (Ntn hydrolases)"/>
    <property type="match status" value="1"/>
</dbReference>
<evidence type="ECO:0000256" key="4">
    <source>
        <dbReference type="ARBA" id="ARBA00022813"/>
    </source>
</evidence>
<evidence type="ECO:0000256" key="1">
    <source>
        <dbReference type="ARBA" id="ARBA00012920"/>
    </source>
</evidence>
<feature type="binding site" evidence="9">
    <location>
        <begin position="223"/>
        <end position="226"/>
    </location>
    <ligand>
        <name>substrate</name>
    </ligand>
</feature>
<gene>
    <name evidence="11" type="ORF">ENV14_08070</name>
</gene>
<dbReference type="GO" id="GO:0008233">
    <property type="term" value="F:peptidase activity"/>
    <property type="evidence" value="ECO:0007669"/>
    <property type="project" value="UniProtKB-KW"/>
</dbReference>